<accession>A0A0F9JCF9</accession>
<protein>
    <submittedName>
        <fullName evidence="1">Uncharacterized protein</fullName>
    </submittedName>
</protein>
<dbReference type="AlphaFoldDB" id="A0A0F9JCF9"/>
<proteinExistence type="predicted"/>
<comment type="caution">
    <text evidence="1">The sequence shown here is derived from an EMBL/GenBank/DDBJ whole genome shotgun (WGS) entry which is preliminary data.</text>
</comment>
<dbReference type="EMBL" id="LAZR01011762">
    <property type="protein sequence ID" value="KKM59981.1"/>
    <property type="molecule type" value="Genomic_DNA"/>
</dbReference>
<organism evidence="1">
    <name type="scientific">marine sediment metagenome</name>
    <dbReference type="NCBI Taxonomy" id="412755"/>
    <lineage>
        <taxon>unclassified sequences</taxon>
        <taxon>metagenomes</taxon>
        <taxon>ecological metagenomes</taxon>
    </lineage>
</organism>
<evidence type="ECO:0000313" key="1">
    <source>
        <dbReference type="EMBL" id="KKM59981.1"/>
    </source>
</evidence>
<gene>
    <name evidence="1" type="ORF">LCGC14_1546400</name>
</gene>
<sequence>MSSVAGQRLLAALEAIVEEIQPDKTWALARQRLVDCLIPEYFEADREYNKYILRDTAAGQE</sequence>
<reference evidence="1" key="1">
    <citation type="journal article" date="2015" name="Nature">
        <title>Complex archaea that bridge the gap between prokaryotes and eukaryotes.</title>
        <authorList>
            <person name="Spang A."/>
            <person name="Saw J.H."/>
            <person name="Jorgensen S.L."/>
            <person name="Zaremba-Niedzwiedzka K."/>
            <person name="Martijn J."/>
            <person name="Lind A.E."/>
            <person name="van Eijk R."/>
            <person name="Schleper C."/>
            <person name="Guy L."/>
            <person name="Ettema T.J."/>
        </authorList>
    </citation>
    <scope>NUCLEOTIDE SEQUENCE</scope>
</reference>
<name>A0A0F9JCF9_9ZZZZ</name>